<reference evidence="1 2" key="1">
    <citation type="submission" date="2018-09" db="EMBL/GenBank/DDBJ databases">
        <authorList>
            <person name="Livingstone P.G."/>
            <person name="Whitworth D.E."/>
        </authorList>
    </citation>
    <scope>NUCLEOTIDE SEQUENCE [LARGE SCALE GENOMIC DNA]</scope>
    <source>
        <strain evidence="1 2">CA031B</strain>
    </source>
</reference>
<dbReference type="PANTHER" id="PTHR33988:SF2">
    <property type="entry name" value="ENDORIBONUCLEASE MAZF"/>
    <property type="match status" value="1"/>
</dbReference>
<keyword evidence="2" id="KW-1185">Reference proteome</keyword>
<protein>
    <submittedName>
        <fullName evidence="1">Type II toxin-antitoxin system PemK/MazF family toxin</fullName>
    </submittedName>
</protein>
<organism evidence="1 2">
    <name type="scientific">Corallococcus praedator</name>
    <dbReference type="NCBI Taxonomy" id="2316724"/>
    <lineage>
        <taxon>Bacteria</taxon>
        <taxon>Pseudomonadati</taxon>
        <taxon>Myxococcota</taxon>
        <taxon>Myxococcia</taxon>
        <taxon>Myxococcales</taxon>
        <taxon>Cystobacterineae</taxon>
        <taxon>Myxococcaceae</taxon>
        <taxon>Corallococcus</taxon>
    </lineage>
</organism>
<dbReference type="Pfam" id="PF02452">
    <property type="entry name" value="PemK_toxin"/>
    <property type="match status" value="1"/>
</dbReference>
<dbReference type="PANTHER" id="PTHR33988">
    <property type="entry name" value="ENDORIBONUCLEASE MAZF-RELATED"/>
    <property type="match status" value="1"/>
</dbReference>
<dbReference type="RefSeq" id="WP_120582056.1">
    <property type="nucleotide sequence ID" value="NZ_RAWI01000020.1"/>
</dbReference>
<comment type="caution">
    <text evidence="1">The sequence shown here is derived from an EMBL/GenBank/DDBJ whole genome shotgun (WGS) entry which is preliminary data.</text>
</comment>
<proteinExistence type="predicted"/>
<dbReference type="EMBL" id="RAWI01000020">
    <property type="protein sequence ID" value="RKI15258.1"/>
    <property type="molecule type" value="Genomic_DNA"/>
</dbReference>
<sequence length="131" mass="14653">METKPDTRTDRRPDAIHQGDLFWMESDESRGSIPPIPHPHVVLQEDVFNRSRIHTVIVCALTSNLKRANEPGNVLLDVGEGNLPRQSVLVVSQVSSVEKSRLGEYIGSLSGERVQQVLAGMKFQQASFFDR</sequence>
<dbReference type="Proteomes" id="UP000278907">
    <property type="component" value="Unassembled WGS sequence"/>
</dbReference>
<gene>
    <name evidence="1" type="ORF">D7Y13_04610</name>
</gene>
<name>A0ABX9QQ06_9BACT</name>
<evidence type="ECO:0000313" key="2">
    <source>
        <dbReference type="Proteomes" id="UP000278907"/>
    </source>
</evidence>
<dbReference type="SUPFAM" id="SSF50118">
    <property type="entry name" value="Cell growth inhibitor/plasmid maintenance toxic component"/>
    <property type="match status" value="1"/>
</dbReference>
<accession>A0ABX9QQ06</accession>
<dbReference type="InterPro" id="IPR011067">
    <property type="entry name" value="Plasmid_toxin/cell-grow_inhib"/>
</dbReference>
<dbReference type="Gene3D" id="2.30.30.110">
    <property type="match status" value="1"/>
</dbReference>
<dbReference type="InterPro" id="IPR003477">
    <property type="entry name" value="PemK-like"/>
</dbReference>
<evidence type="ECO:0000313" key="1">
    <source>
        <dbReference type="EMBL" id="RKI15258.1"/>
    </source>
</evidence>